<dbReference type="RefSeq" id="WP_145217949.1">
    <property type="nucleotide sequence ID" value="NZ_CP036432.1"/>
</dbReference>
<evidence type="ECO:0000256" key="3">
    <source>
        <dbReference type="ARBA" id="ARBA00011950"/>
    </source>
</evidence>
<evidence type="ECO:0000256" key="4">
    <source>
        <dbReference type="ARBA" id="ARBA00013858"/>
    </source>
</evidence>
<comment type="pathway">
    <text evidence="1">Cofactor biosynthesis; molybdopterin biosynthesis.</text>
</comment>
<evidence type="ECO:0000256" key="11">
    <source>
        <dbReference type="ARBA" id="ARBA00049878"/>
    </source>
</evidence>
<evidence type="ECO:0000313" key="13">
    <source>
        <dbReference type="Proteomes" id="UP000318081"/>
    </source>
</evidence>
<reference evidence="12 13" key="1">
    <citation type="submission" date="2019-02" db="EMBL/GenBank/DDBJ databases">
        <title>Deep-cultivation of Planctomycetes and their phenomic and genomic characterization uncovers novel biology.</title>
        <authorList>
            <person name="Wiegand S."/>
            <person name="Jogler M."/>
            <person name="Boedeker C."/>
            <person name="Pinto D."/>
            <person name="Vollmers J."/>
            <person name="Rivas-Marin E."/>
            <person name="Kohn T."/>
            <person name="Peeters S.H."/>
            <person name="Heuer A."/>
            <person name="Rast P."/>
            <person name="Oberbeckmann S."/>
            <person name="Bunk B."/>
            <person name="Jeske O."/>
            <person name="Meyerdierks A."/>
            <person name="Storesund J.E."/>
            <person name="Kallscheuer N."/>
            <person name="Luecker S."/>
            <person name="Lage O.M."/>
            <person name="Pohl T."/>
            <person name="Merkel B.J."/>
            <person name="Hornburger P."/>
            <person name="Mueller R.-W."/>
            <person name="Bruemmer F."/>
            <person name="Labrenz M."/>
            <person name="Spormann A.M."/>
            <person name="Op den Camp H."/>
            <person name="Overmann J."/>
            <person name="Amann R."/>
            <person name="Jetten M.S.M."/>
            <person name="Mascher T."/>
            <person name="Medema M.H."/>
            <person name="Devos D.P."/>
            <person name="Kaster A.-K."/>
            <person name="Ovreas L."/>
            <person name="Rohde M."/>
            <person name="Galperin M.Y."/>
            <person name="Jogler C."/>
        </authorList>
    </citation>
    <scope>NUCLEOTIDE SEQUENCE [LARGE SCALE GENOMIC DNA]</scope>
    <source>
        <strain evidence="12 13">TBK1r</strain>
    </source>
</reference>
<proteinExistence type="inferred from homology"/>
<dbReference type="CDD" id="cd00756">
    <property type="entry name" value="MoaE"/>
    <property type="match status" value="1"/>
</dbReference>
<dbReference type="Proteomes" id="UP000318081">
    <property type="component" value="Chromosome"/>
</dbReference>
<evidence type="ECO:0000313" key="12">
    <source>
        <dbReference type="EMBL" id="QDV86646.1"/>
    </source>
</evidence>
<dbReference type="PANTHER" id="PTHR23404">
    <property type="entry name" value="MOLYBDOPTERIN SYNTHASE RELATED"/>
    <property type="match status" value="1"/>
</dbReference>
<name>A0ABX5XZE2_9BACT</name>
<gene>
    <name evidence="12" type="primary">moaE</name>
    <name evidence="12" type="ORF">TBK1r_56660</name>
</gene>
<protein>
    <recommendedName>
        <fullName evidence="4">Molybdopterin synthase catalytic subunit</fullName>
        <ecNumber evidence="3">2.8.1.12</ecNumber>
    </recommendedName>
    <alternativeName>
        <fullName evidence="9">MPT synthase subunit 2</fullName>
    </alternativeName>
    <alternativeName>
        <fullName evidence="7">Molybdenum cofactor biosynthesis protein E</fullName>
    </alternativeName>
    <alternativeName>
        <fullName evidence="8">Molybdopterin-converting factor large subunit</fullName>
    </alternativeName>
    <alternativeName>
        <fullName evidence="10">Molybdopterin-converting factor subunit 2</fullName>
    </alternativeName>
</protein>
<evidence type="ECO:0000256" key="1">
    <source>
        <dbReference type="ARBA" id="ARBA00005046"/>
    </source>
</evidence>
<accession>A0ABX5XZE2</accession>
<keyword evidence="5" id="KW-0501">Molybdenum cofactor biosynthesis</keyword>
<evidence type="ECO:0000256" key="6">
    <source>
        <dbReference type="ARBA" id="ARBA00026066"/>
    </source>
</evidence>
<evidence type="ECO:0000256" key="8">
    <source>
        <dbReference type="ARBA" id="ARBA00030407"/>
    </source>
</evidence>
<dbReference type="InterPro" id="IPR003448">
    <property type="entry name" value="Mopterin_biosynth_MoaE"/>
</dbReference>
<evidence type="ECO:0000256" key="10">
    <source>
        <dbReference type="ARBA" id="ARBA00032474"/>
    </source>
</evidence>
<dbReference type="EMBL" id="CP036432">
    <property type="protein sequence ID" value="QDV86646.1"/>
    <property type="molecule type" value="Genomic_DNA"/>
</dbReference>
<keyword evidence="13" id="KW-1185">Reference proteome</keyword>
<sequence length="142" mass="15945">MIFIRLVHTAIELSDWSSKIDDPDTGAHAWFAGVTRRKTTTASGAVRITKTLHYQAHESMAETQLRQLAEQAKQRHSLAAVVIVHRLGEVPIGQASVLVGCSSAHRSDAFAALPWMMDRLKADVPIWKRETYMDESTEWIHP</sequence>
<comment type="catalytic activity">
    <reaction evidence="11">
        <text>2 [molybdopterin-synthase sulfur-carrier protein]-C-terminal-Gly-aminoethanethioate + cyclic pyranopterin phosphate + H2O = molybdopterin + 2 [molybdopterin-synthase sulfur-carrier protein]-C-terminal Gly-Gly + 2 H(+)</text>
        <dbReference type="Rhea" id="RHEA:26333"/>
        <dbReference type="Rhea" id="RHEA-COMP:12202"/>
        <dbReference type="Rhea" id="RHEA-COMP:19907"/>
        <dbReference type="ChEBI" id="CHEBI:15377"/>
        <dbReference type="ChEBI" id="CHEBI:15378"/>
        <dbReference type="ChEBI" id="CHEBI:58698"/>
        <dbReference type="ChEBI" id="CHEBI:59648"/>
        <dbReference type="ChEBI" id="CHEBI:90778"/>
        <dbReference type="ChEBI" id="CHEBI:232372"/>
        <dbReference type="EC" id="2.8.1.12"/>
    </reaction>
</comment>
<dbReference type="GO" id="GO:0030366">
    <property type="term" value="F:molybdopterin synthase activity"/>
    <property type="evidence" value="ECO:0007669"/>
    <property type="project" value="UniProtKB-EC"/>
</dbReference>
<evidence type="ECO:0000256" key="9">
    <source>
        <dbReference type="ARBA" id="ARBA00030781"/>
    </source>
</evidence>
<dbReference type="SUPFAM" id="SSF54690">
    <property type="entry name" value="Molybdopterin synthase subunit MoaE"/>
    <property type="match status" value="1"/>
</dbReference>
<dbReference type="Gene3D" id="3.90.1170.40">
    <property type="entry name" value="Molybdopterin biosynthesis MoaE subunit"/>
    <property type="match status" value="1"/>
</dbReference>
<evidence type="ECO:0000256" key="2">
    <source>
        <dbReference type="ARBA" id="ARBA00005426"/>
    </source>
</evidence>
<dbReference type="EC" id="2.8.1.12" evidence="3"/>
<keyword evidence="12" id="KW-0808">Transferase</keyword>
<evidence type="ECO:0000256" key="7">
    <source>
        <dbReference type="ARBA" id="ARBA00029745"/>
    </source>
</evidence>
<dbReference type="Pfam" id="PF02391">
    <property type="entry name" value="MoaE"/>
    <property type="match status" value="1"/>
</dbReference>
<comment type="similarity">
    <text evidence="2">Belongs to the MoaE family.</text>
</comment>
<organism evidence="12 13">
    <name type="scientific">Stieleria magnilauensis</name>
    <dbReference type="NCBI Taxonomy" id="2527963"/>
    <lineage>
        <taxon>Bacteria</taxon>
        <taxon>Pseudomonadati</taxon>
        <taxon>Planctomycetota</taxon>
        <taxon>Planctomycetia</taxon>
        <taxon>Pirellulales</taxon>
        <taxon>Pirellulaceae</taxon>
        <taxon>Stieleria</taxon>
    </lineage>
</organism>
<evidence type="ECO:0000256" key="5">
    <source>
        <dbReference type="ARBA" id="ARBA00023150"/>
    </source>
</evidence>
<comment type="subunit">
    <text evidence="6">Heterotetramer of 2 MoaD subunits and 2 MoaE subunits. Also stable as homodimer. The enzyme changes between these two forms during catalysis.</text>
</comment>
<dbReference type="InterPro" id="IPR036563">
    <property type="entry name" value="MoaE_sf"/>
</dbReference>